<dbReference type="InterPro" id="IPR000727">
    <property type="entry name" value="T_SNARE_dom"/>
</dbReference>
<evidence type="ECO:0000313" key="1">
    <source>
        <dbReference type="EMBL" id="KAK6766651.1"/>
    </source>
</evidence>
<dbReference type="GO" id="GO:0019905">
    <property type="term" value="F:syntaxin binding"/>
    <property type="evidence" value="ECO:0007669"/>
    <property type="project" value="TreeGrafter"/>
</dbReference>
<gene>
    <name evidence="1" type="primary">Necator_chrX.g26291</name>
    <name evidence="1" type="ORF">RB195_026125</name>
</gene>
<dbReference type="Gene3D" id="1.20.5.110">
    <property type="match status" value="2"/>
</dbReference>
<dbReference type="GO" id="GO:0005886">
    <property type="term" value="C:plasma membrane"/>
    <property type="evidence" value="ECO:0007669"/>
    <property type="project" value="TreeGrafter"/>
</dbReference>
<dbReference type="GO" id="GO:0016082">
    <property type="term" value="P:synaptic vesicle priming"/>
    <property type="evidence" value="ECO:0007669"/>
    <property type="project" value="TreeGrafter"/>
</dbReference>
<dbReference type="PANTHER" id="PTHR19305">
    <property type="entry name" value="SYNAPTOSOMAL ASSOCIATED PROTEIN"/>
    <property type="match status" value="1"/>
</dbReference>
<protein>
    <submittedName>
        <fullName evidence="1">Uncharacterized protein</fullName>
    </submittedName>
</protein>
<organism evidence="1 2">
    <name type="scientific">Necator americanus</name>
    <name type="common">Human hookworm</name>
    <dbReference type="NCBI Taxonomy" id="51031"/>
    <lineage>
        <taxon>Eukaryota</taxon>
        <taxon>Metazoa</taxon>
        <taxon>Ecdysozoa</taxon>
        <taxon>Nematoda</taxon>
        <taxon>Chromadorea</taxon>
        <taxon>Rhabditida</taxon>
        <taxon>Rhabditina</taxon>
        <taxon>Rhabditomorpha</taxon>
        <taxon>Strongyloidea</taxon>
        <taxon>Ancylostomatidae</taxon>
        <taxon>Bunostominae</taxon>
        <taxon>Necator</taxon>
    </lineage>
</organism>
<dbReference type="SMART" id="SM00397">
    <property type="entry name" value="t_SNARE"/>
    <property type="match status" value="2"/>
</dbReference>
<accession>A0ABR1EXS5</accession>
<dbReference type="PANTHER" id="PTHR19305:SF10">
    <property type="entry name" value="T-SNARE PROTEIN AEX-4"/>
    <property type="match status" value="1"/>
</dbReference>
<evidence type="ECO:0000313" key="2">
    <source>
        <dbReference type="Proteomes" id="UP001303046"/>
    </source>
</evidence>
<reference evidence="1 2" key="1">
    <citation type="submission" date="2023-08" db="EMBL/GenBank/DDBJ databases">
        <title>A Necator americanus chromosomal reference genome.</title>
        <authorList>
            <person name="Ilik V."/>
            <person name="Petrzelkova K.J."/>
            <person name="Pardy F."/>
            <person name="Fuh T."/>
            <person name="Niatou-Singa F.S."/>
            <person name="Gouil Q."/>
            <person name="Baker L."/>
            <person name="Ritchie M.E."/>
            <person name="Jex A.R."/>
            <person name="Gazzola D."/>
            <person name="Li H."/>
            <person name="Toshio Fujiwara R."/>
            <person name="Zhan B."/>
            <person name="Aroian R.V."/>
            <person name="Pafco B."/>
            <person name="Schwarz E.M."/>
        </authorList>
    </citation>
    <scope>NUCLEOTIDE SEQUENCE [LARGE SCALE GENOMIC DNA]</scope>
    <source>
        <strain evidence="1 2">Aroian</strain>
        <tissue evidence="1">Whole animal</tissue>
    </source>
</reference>
<keyword evidence="2" id="KW-1185">Reference proteome</keyword>
<dbReference type="PROSITE" id="PS50192">
    <property type="entry name" value="T_SNARE"/>
    <property type="match status" value="2"/>
</dbReference>
<dbReference type="KEGG" id="nai:NECAME_04828"/>
<sequence>MAVKRGDIDNFPNLKPISNQGNERLRLKMVDFDAEILRMNSEALGCTNRMVGELEKINEEGVMTLAALENQDEQLDKLEENLHQINDDISAVKNDIKKMERCCCFNLLCLPLKRFRRNKDKDMKERIVASSIVVNHRSSNRKGRDGAYIPRLTDDAVENEIEDNLRQVDETLNSIKHLAVDINVQLSIQEPKLDRIRDLMENSDLAMGGANERVKRLLSE</sequence>
<dbReference type="Proteomes" id="UP001303046">
    <property type="component" value="Unassembled WGS sequence"/>
</dbReference>
<dbReference type="GO" id="GO:0031201">
    <property type="term" value="C:SNARE complex"/>
    <property type="evidence" value="ECO:0007669"/>
    <property type="project" value="TreeGrafter"/>
</dbReference>
<proteinExistence type="predicted"/>
<comment type="caution">
    <text evidence="1">The sequence shown here is derived from an EMBL/GenBank/DDBJ whole genome shotgun (WGS) entry which is preliminary data.</text>
</comment>
<dbReference type="CTD" id="25344860"/>
<dbReference type="EMBL" id="JAVFWL010000006">
    <property type="protein sequence ID" value="KAK6766651.1"/>
    <property type="molecule type" value="Genomic_DNA"/>
</dbReference>
<dbReference type="SUPFAM" id="SSF58038">
    <property type="entry name" value="SNARE fusion complex"/>
    <property type="match status" value="2"/>
</dbReference>
<name>A0ABR1EXS5_NECAM</name>
<dbReference type="GO" id="GO:0098793">
    <property type="term" value="C:presynapse"/>
    <property type="evidence" value="ECO:0007669"/>
    <property type="project" value="GOC"/>
</dbReference>
<dbReference type="GO" id="GO:0031629">
    <property type="term" value="P:synaptic vesicle fusion to presynaptic active zone membrane"/>
    <property type="evidence" value="ECO:0007669"/>
    <property type="project" value="TreeGrafter"/>
</dbReference>
<dbReference type="GO" id="GO:0005484">
    <property type="term" value="F:SNAP receptor activity"/>
    <property type="evidence" value="ECO:0007669"/>
    <property type="project" value="TreeGrafter"/>
</dbReference>